<dbReference type="PANTHER" id="PTHR12993">
    <property type="entry name" value="N-ACETYLGLUCOSAMINYL-PHOSPHATIDYLINOSITOL DE-N-ACETYLASE-RELATED"/>
    <property type="match status" value="1"/>
</dbReference>
<gene>
    <name evidence="3" type="ORF">FRX31_010721</name>
</gene>
<proteinExistence type="inferred from homology"/>
<feature type="non-terminal residue" evidence="3">
    <location>
        <position position="1"/>
    </location>
</feature>
<reference evidence="3 4" key="1">
    <citation type="submission" date="2020-06" db="EMBL/GenBank/DDBJ databases">
        <title>Transcriptomic and genomic resources for Thalictrum thalictroides and T. hernandezii: Facilitating candidate gene discovery in an emerging model plant lineage.</title>
        <authorList>
            <person name="Arias T."/>
            <person name="Riano-Pachon D.M."/>
            <person name="Di Stilio V.S."/>
        </authorList>
    </citation>
    <scope>NUCLEOTIDE SEQUENCE [LARGE SCALE GENOMIC DNA]</scope>
    <source>
        <strain evidence="4">cv. WT478/WT964</strain>
        <tissue evidence="3">Leaves</tissue>
    </source>
</reference>
<dbReference type="InterPro" id="IPR003737">
    <property type="entry name" value="GlcNAc_PI_deacetylase-related"/>
</dbReference>
<keyword evidence="4" id="KW-1185">Reference proteome</keyword>
<accession>A0A7J6WUF8</accession>
<evidence type="ECO:0000256" key="2">
    <source>
        <dbReference type="ARBA" id="ARBA00012176"/>
    </source>
</evidence>
<dbReference type="Gene3D" id="3.40.50.10320">
    <property type="entry name" value="LmbE-like"/>
    <property type="match status" value="1"/>
</dbReference>
<dbReference type="GO" id="GO:0000225">
    <property type="term" value="F:N-acetylglucosaminylphosphatidylinositol deacetylase activity"/>
    <property type="evidence" value="ECO:0007669"/>
    <property type="project" value="UniProtKB-EC"/>
</dbReference>
<dbReference type="AlphaFoldDB" id="A0A7J6WUF8"/>
<dbReference type="SUPFAM" id="SSF102588">
    <property type="entry name" value="LmbE-like"/>
    <property type="match status" value="1"/>
</dbReference>
<dbReference type="EMBL" id="JABWDY010011564">
    <property type="protein sequence ID" value="KAF5199692.1"/>
    <property type="molecule type" value="Genomic_DNA"/>
</dbReference>
<organism evidence="3 4">
    <name type="scientific">Thalictrum thalictroides</name>
    <name type="common">Rue-anemone</name>
    <name type="synonym">Anemone thalictroides</name>
    <dbReference type="NCBI Taxonomy" id="46969"/>
    <lineage>
        <taxon>Eukaryota</taxon>
        <taxon>Viridiplantae</taxon>
        <taxon>Streptophyta</taxon>
        <taxon>Embryophyta</taxon>
        <taxon>Tracheophyta</taxon>
        <taxon>Spermatophyta</taxon>
        <taxon>Magnoliopsida</taxon>
        <taxon>Ranunculales</taxon>
        <taxon>Ranunculaceae</taxon>
        <taxon>Thalictroideae</taxon>
        <taxon>Thalictrum</taxon>
    </lineage>
</organism>
<protein>
    <recommendedName>
        <fullName evidence="2">N-acetylglucosaminylphosphatidylinositol deacetylase</fullName>
        <ecNumber evidence="2">3.5.1.89</ecNumber>
    </recommendedName>
</protein>
<evidence type="ECO:0000313" key="4">
    <source>
        <dbReference type="Proteomes" id="UP000554482"/>
    </source>
</evidence>
<evidence type="ECO:0000256" key="1">
    <source>
        <dbReference type="ARBA" id="ARBA00006066"/>
    </source>
</evidence>
<dbReference type="UniPathway" id="UPA00196"/>
<evidence type="ECO:0000313" key="3">
    <source>
        <dbReference type="EMBL" id="KAF5199692.1"/>
    </source>
</evidence>
<dbReference type="OrthoDB" id="440160at2759"/>
<dbReference type="GO" id="GO:0016020">
    <property type="term" value="C:membrane"/>
    <property type="evidence" value="ECO:0007669"/>
    <property type="project" value="GOC"/>
</dbReference>
<dbReference type="PANTHER" id="PTHR12993:SF11">
    <property type="entry name" value="N-ACETYLGLUCOSAMINYL-PHOSPHATIDYLINOSITOL DE-N-ACETYLASE"/>
    <property type="match status" value="1"/>
</dbReference>
<sequence>MSLFKVLYDSSCSSSNLQFLSNGEDFRKKKIMLVVAHPDDEAMFFSPTILHLVSKGHTVHILCLSTDLFYGDELVVNTRSKKVKPLARNKLSTQ</sequence>
<dbReference type="GO" id="GO:0005783">
    <property type="term" value="C:endoplasmic reticulum"/>
    <property type="evidence" value="ECO:0007669"/>
    <property type="project" value="TreeGrafter"/>
</dbReference>
<dbReference type="InterPro" id="IPR024078">
    <property type="entry name" value="LmbE-like_dom_sf"/>
</dbReference>
<name>A0A7J6WUF8_THATH</name>
<comment type="similarity">
    <text evidence="1">Belongs to the PIGL family.</text>
</comment>
<comment type="caution">
    <text evidence="3">The sequence shown here is derived from an EMBL/GenBank/DDBJ whole genome shotgun (WGS) entry which is preliminary data.</text>
</comment>
<dbReference type="Pfam" id="PF02585">
    <property type="entry name" value="PIG-L"/>
    <property type="match status" value="1"/>
</dbReference>
<dbReference type="Proteomes" id="UP000554482">
    <property type="component" value="Unassembled WGS sequence"/>
</dbReference>
<dbReference type="EC" id="3.5.1.89" evidence="2"/>
<dbReference type="GO" id="GO:0006506">
    <property type="term" value="P:GPI anchor biosynthetic process"/>
    <property type="evidence" value="ECO:0007669"/>
    <property type="project" value="UniProtKB-UniPathway"/>
</dbReference>